<dbReference type="InterPro" id="IPR013560">
    <property type="entry name" value="DUF1722"/>
</dbReference>
<organism evidence="2 3">
    <name type="scientific">Staphylococcus epidermidis (strain ATCC 12228 / FDA PCI 1200)</name>
    <dbReference type="NCBI Taxonomy" id="176280"/>
    <lineage>
        <taxon>Bacteria</taxon>
        <taxon>Bacillati</taxon>
        <taxon>Bacillota</taxon>
        <taxon>Bacilli</taxon>
        <taxon>Bacillales</taxon>
        <taxon>Staphylococcaceae</taxon>
        <taxon>Staphylococcus</taxon>
    </lineage>
</organism>
<feature type="domain" description="DUF1722" evidence="1">
    <location>
        <begin position="15"/>
        <end position="122"/>
    </location>
</feature>
<dbReference type="HOGENOM" id="CLU_147269_1_0_9"/>
<dbReference type="RefSeq" id="WP_001831516.1">
    <property type="nucleotide sequence ID" value="NC_004461.1"/>
</dbReference>
<dbReference type="eggNOG" id="COG3272">
    <property type="taxonomic scope" value="Bacteria"/>
</dbReference>
<dbReference type="Proteomes" id="UP000001411">
    <property type="component" value="Chromosome"/>
</dbReference>
<dbReference type="AlphaFoldDB" id="A0A0H2VJ76"/>
<dbReference type="PIRSF" id="PIRSF032441">
    <property type="entry name" value="UCP032441"/>
    <property type="match status" value="1"/>
</dbReference>
<gene>
    <name evidence="2" type="ordered locus">SE_1960</name>
</gene>
<dbReference type="InterPro" id="IPR016996">
    <property type="entry name" value="UCP032441"/>
</dbReference>
<sequence length="125" mass="14939">MKERGKIEKLWREEKYRVLFHDQNAYHSIRTLLKSPTTLGEVKEHITHALTITPTKGSVINAFEHMWGYFKKQCTQYEKQHSRELKALYIENQIDYFELLSFLKNLADKYAVEYLQQSTILNITK</sequence>
<dbReference type="KEGG" id="sep:SE_1960"/>
<evidence type="ECO:0000259" key="1">
    <source>
        <dbReference type="Pfam" id="PF08349"/>
    </source>
</evidence>
<dbReference type="PATRIC" id="fig|176280.10.peg.1913"/>
<name>A0A0H2VJ76_STAES</name>
<dbReference type="EMBL" id="AE015929">
    <property type="protein sequence ID" value="AAO05601.1"/>
    <property type="molecule type" value="Genomic_DNA"/>
</dbReference>
<proteinExistence type="predicted"/>
<accession>A0A0H2VJ76</accession>
<dbReference type="GeneID" id="50017946"/>
<evidence type="ECO:0000313" key="3">
    <source>
        <dbReference type="Proteomes" id="UP000001411"/>
    </source>
</evidence>
<reference evidence="2 3" key="1">
    <citation type="journal article" date="2003" name="Mol. Microbiol.">
        <title>Genome-based analysis of virulence genes in a non-biofilm-forming Staphylococcus epidermidis strain (ATCC 12228).</title>
        <authorList>
            <person name="Zhang Y.Q."/>
            <person name="Ren S.X."/>
            <person name="Li H.L."/>
            <person name="Wang Y.X."/>
            <person name="Fu G."/>
            <person name="Yang J."/>
            <person name="Qin Z.Q."/>
            <person name="Miao Y.G."/>
            <person name="Wang W.Y."/>
            <person name="Chen R.S."/>
            <person name="Shen Y."/>
            <person name="Chen Z."/>
            <person name="Yuan Z.H."/>
            <person name="Zhao G.P."/>
            <person name="Qu D."/>
            <person name="Danchin A."/>
            <person name="Wen Y.M."/>
        </authorList>
    </citation>
    <scope>NUCLEOTIDE SEQUENCE [LARGE SCALE GENOMIC DNA]</scope>
    <source>
        <strain evidence="3">ATCC 12228 / FDA PCI 1200</strain>
    </source>
</reference>
<protein>
    <recommendedName>
        <fullName evidence="1">DUF1722 domain-containing protein</fullName>
    </recommendedName>
</protein>
<dbReference type="OrthoDB" id="9782576at2"/>
<evidence type="ECO:0000313" key="2">
    <source>
        <dbReference type="EMBL" id="AAO05601.1"/>
    </source>
</evidence>
<dbReference type="Pfam" id="PF08349">
    <property type="entry name" value="DUF1722"/>
    <property type="match status" value="1"/>
</dbReference>